<comment type="caution">
    <text evidence="2">The sequence shown here is derived from an EMBL/GenBank/DDBJ whole genome shotgun (WGS) entry which is preliminary data.</text>
</comment>
<evidence type="ECO:0000313" key="2">
    <source>
        <dbReference type="EMBL" id="KAF4448133.1"/>
    </source>
</evidence>
<feature type="compositionally biased region" description="Polar residues" evidence="1">
    <location>
        <begin position="1"/>
        <end position="10"/>
    </location>
</feature>
<organism evidence="2 3">
    <name type="scientific">Fusarium austroafricanum</name>
    <dbReference type="NCBI Taxonomy" id="2364996"/>
    <lineage>
        <taxon>Eukaryota</taxon>
        <taxon>Fungi</taxon>
        <taxon>Dikarya</taxon>
        <taxon>Ascomycota</taxon>
        <taxon>Pezizomycotina</taxon>
        <taxon>Sordariomycetes</taxon>
        <taxon>Hypocreomycetidae</taxon>
        <taxon>Hypocreales</taxon>
        <taxon>Nectriaceae</taxon>
        <taxon>Fusarium</taxon>
        <taxon>Fusarium concolor species complex</taxon>
    </lineage>
</organism>
<protein>
    <submittedName>
        <fullName evidence="2">Uncharacterized protein</fullName>
    </submittedName>
</protein>
<sequence length="85" mass="9668">MASNRNTNEQPLDDETRDDLRRMTEGLTHQTTIETLSRAGMMAKNKREDLRSQAAARDEAAKKEAAEKEAEEENKDDTTNDKENT</sequence>
<evidence type="ECO:0000313" key="3">
    <source>
        <dbReference type="Proteomes" id="UP000605986"/>
    </source>
</evidence>
<name>A0A8H4KEI2_9HYPO</name>
<feature type="region of interest" description="Disordered" evidence="1">
    <location>
        <begin position="1"/>
        <end position="85"/>
    </location>
</feature>
<dbReference type="AlphaFoldDB" id="A0A8H4KEI2"/>
<dbReference type="OrthoDB" id="5098910at2759"/>
<feature type="compositionally biased region" description="Basic and acidic residues" evidence="1">
    <location>
        <begin position="76"/>
        <end position="85"/>
    </location>
</feature>
<evidence type="ECO:0000256" key="1">
    <source>
        <dbReference type="SAM" id="MobiDB-lite"/>
    </source>
</evidence>
<dbReference type="Proteomes" id="UP000605986">
    <property type="component" value="Unassembled WGS sequence"/>
</dbReference>
<accession>A0A8H4KEI2</accession>
<proteinExistence type="predicted"/>
<dbReference type="EMBL" id="JAADJG010000359">
    <property type="protein sequence ID" value="KAF4448133.1"/>
    <property type="molecule type" value="Genomic_DNA"/>
</dbReference>
<feature type="compositionally biased region" description="Basic and acidic residues" evidence="1">
    <location>
        <begin position="45"/>
        <end position="68"/>
    </location>
</feature>
<keyword evidence="3" id="KW-1185">Reference proteome</keyword>
<reference evidence="2" key="1">
    <citation type="submission" date="2020-01" db="EMBL/GenBank/DDBJ databases">
        <title>Identification and distribution of gene clusters putatively required for synthesis of sphingolipid metabolism inhibitors in phylogenetically diverse species of the filamentous fungus Fusarium.</title>
        <authorList>
            <person name="Kim H.-S."/>
            <person name="Busman M."/>
            <person name="Brown D.W."/>
            <person name="Divon H."/>
            <person name="Uhlig S."/>
            <person name="Proctor R.H."/>
        </authorList>
    </citation>
    <scope>NUCLEOTIDE SEQUENCE</scope>
    <source>
        <strain evidence="2">NRRL 53441</strain>
    </source>
</reference>
<gene>
    <name evidence="2" type="ORF">F53441_8449</name>
</gene>